<comment type="caution">
    <text evidence="3">The sequence shown here is derived from an EMBL/GenBank/DDBJ whole genome shotgun (WGS) entry which is preliminary data.</text>
</comment>
<dbReference type="Proteomes" id="UP001159364">
    <property type="component" value="Linkage Group LG11"/>
</dbReference>
<evidence type="ECO:0008006" key="5">
    <source>
        <dbReference type="Google" id="ProtNLM"/>
    </source>
</evidence>
<feature type="repeat" description="PPR" evidence="2">
    <location>
        <begin position="373"/>
        <end position="407"/>
    </location>
</feature>
<gene>
    <name evidence="3" type="ORF">K2173_016385</name>
</gene>
<dbReference type="InterPro" id="IPR046960">
    <property type="entry name" value="PPR_At4g14850-like_plant"/>
</dbReference>
<dbReference type="Gene3D" id="1.25.40.10">
    <property type="entry name" value="Tetratricopeptide repeat domain"/>
    <property type="match status" value="5"/>
</dbReference>
<dbReference type="Pfam" id="PF01535">
    <property type="entry name" value="PPR"/>
    <property type="match status" value="5"/>
</dbReference>
<protein>
    <recommendedName>
        <fullName evidence="5">Pentatricopeptide repeat-containing protein</fullName>
    </recommendedName>
</protein>
<feature type="repeat" description="PPR" evidence="2">
    <location>
        <begin position="69"/>
        <end position="103"/>
    </location>
</feature>
<dbReference type="InterPro" id="IPR046848">
    <property type="entry name" value="E_motif"/>
</dbReference>
<name>A0AAV8SGR6_9ROSI</name>
<dbReference type="Pfam" id="PF20431">
    <property type="entry name" value="E_motif"/>
    <property type="match status" value="1"/>
</dbReference>
<dbReference type="FunFam" id="1.25.40.10:FF:000073">
    <property type="entry name" value="Pentatricopeptide repeat-containing protein chloroplastic"/>
    <property type="match status" value="1"/>
</dbReference>
<proteinExistence type="predicted"/>
<feature type="repeat" description="PPR" evidence="2">
    <location>
        <begin position="474"/>
        <end position="508"/>
    </location>
</feature>
<accession>A0AAV8SGR6</accession>
<dbReference type="GO" id="GO:0099402">
    <property type="term" value="P:plant organ development"/>
    <property type="evidence" value="ECO:0007669"/>
    <property type="project" value="UniProtKB-ARBA"/>
</dbReference>
<dbReference type="PANTHER" id="PTHR47926:SF452">
    <property type="entry name" value="PENTATRICOPEPTIDE REPEAT-CONTAINING PROTEIN"/>
    <property type="match status" value="1"/>
</dbReference>
<feature type="repeat" description="PPR" evidence="2">
    <location>
        <begin position="509"/>
        <end position="543"/>
    </location>
</feature>
<evidence type="ECO:0000256" key="2">
    <source>
        <dbReference type="PROSITE-ProRule" id="PRU00708"/>
    </source>
</evidence>
<organism evidence="3 4">
    <name type="scientific">Erythroxylum novogranatense</name>
    <dbReference type="NCBI Taxonomy" id="1862640"/>
    <lineage>
        <taxon>Eukaryota</taxon>
        <taxon>Viridiplantae</taxon>
        <taxon>Streptophyta</taxon>
        <taxon>Embryophyta</taxon>
        <taxon>Tracheophyta</taxon>
        <taxon>Spermatophyta</taxon>
        <taxon>Magnoliopsida</taxon>
        <taxon>eudicotyledons</taxon>
        <taxon>Gunneridae</taxon>
        <taxon>Pentapetalae</taxon>
        <taxon>rosids</taxon>
        <taxon>fabids</taxon>
        <taxon>Malpighiales</taxon>
        <taxon>Erythroxylaceae</taxon>
        <taxon>Erythroxylum</taxon>
    </lineage>
</organism>
<dbReference type="FunFam" id="1.25.40.10:FF:000158">
    <property type="entry name" value="pentatricopeptide repeat-containing protein At2g33680"/>
    <property type="match status" value="1"/>
</dbReference>
<dbReference type="SUPFAM" id="SSF48452">
    <property type="entry name" value="TPR-like"/>
    <property type="match status" value="1"/>
</dbReference>
<dbReference type="AlphaFoldDB" id="A0AAV8SGR6"/>
<feature type="repeat" description="PPR" evidence="2">
    <location>
        <begin position="272"/>
        <end position="306"/>
    </location>
</feature>
<dbReference type="EMBL" id="JAIWQS010000011">
    <property type="protein sequence ID" value="KAJ8751204.1"/>
    <property type="molecule type" value="Genomic_DNA"/>
</dbReference>
<evidence type="ECO:0000313" key="4">
    <source>
        <dbReference type="Proteomes" id="UP001159364"/>
    </source>
</evidence>
<dbReference type="PROSITE" id="PS51375">
    <property type="entry name" value="PPR"/>
    <property type="match status" value="7"/>
</dbReference>
<dbReference type="FunFam" id="1.25.40.10:FF:000284">
    <property type="entry name" value="Pentatricopeptide repeat-containing protein"/>
    <property type="match status" value="1"/>
</dbReference>
<evidence type="ECO:0000256" key="1">
    <source>
        <dbReference type="ARBA" id="ARBA00022737"/>
    </source>
</evidence>
<dbReference type="GO" id="GO:0003723">
    <property type="term" value="F:RNA binding"/>
    <property type="evidence" value="ECO:0007669"/>
    <property type="project" value="InterPro"/>
</dbReference>
<dbReference type="GO" id="GO:0009451">
    <property type="term" value="P:RNA modification"/>
    <property type="evidence" value="ECO:0007669"/>
    <property type="project" value="InterPro"/>
</dbReference>
<keyword evidence="1" id="KW-0677">Repeat</keyword>
<feature type="repeat" description="PPR" evidence="2">
    <location>
        <begin position="206"/>
        <end position="240"/>
    </location>
</feature>
<dbReference type="InterPro" id="IPR002885">
    <property type="entry name" value="PPR_rpt"/>
</dbReference>
<keyword evidence="4" id="KW-1185">Reference proteome</keyword>
<dbReference type="PANTHER" id="PTHR47926">
    <property type="entry name" value="PENTATRICOPEPTIDE REPEAT-CONTAINING PROTEIN"/>
    <property type="match status" value="1"/>
</dbReference>
<evidence type="ECO:0000313" key="3">
    <source>
        <dbReference type="EMBL" id="KAJ8751204.1"/>
    </source>
</evidence>
<dbReference type="FunFam" id="1.25.40.10:FF:001322">
    <property type="entry name" value="Pentatricopeptide repeat-containing protein At3g16610"/>
    <property type="match status" value="1"/>
</dbReference>
<sequence>MDASKLLSILRTCIDSKLLLPGRLIHQKVVTLGLRDNIALCKNLINLYFSCQSYDSAKRVFRSIENPFDISLWNALLAAYCKNYMYIDALELFSSLLQHPYLKPDSFSYPSVLKACGGLTRVHYGTMLHAQLIRLGLAHDVVVGSSLVGMYAKCNLYGRAILLFDEIPERDVACWNAVISCSYQAGKAEKALELYEKMKESGFQPNSVSLTTAIASCARLSDLERGKRIHQELVRNGFELDGYVSSALIDMYAKCSCIEMGKNVFEQMTTKTVVAWNSMIAGYSSIGDSQVCVELFRKMNAECTKPTLTTISSVLMACVRSAQLQHGKFMHGYIIRNKIEADTFVDSALIDLYFKCGRIQSAETLFKRTPRTDVVCWNVMISGYVAVGNYLKALDTYDDMEVANLKPNAASFVGTLSACSQLAALEKGKEIHKCILEHGLDNDRAVMGALLDMYAKCGAMNEALNVFRKLPEKDLVSWTTMIDARGSHGHALEALKLFREMQQQNVKPDKVSFLAVLSACSHAGLTDEGYNYFNEMTTKHCIKPVIEHYSCLIDLLGRAGRLDEAYKILKNTPEISEDVNLLSTLFSACHLHKNLELGQHIGRLLIKKDPHDISTYITLSKMYAYAKRWDEVGKMRLKMKKLGRRKNPGCSWIEVKKRIHSFLAEDKAHPETCRVYGCLKIISDHMELDDMMPS</sequence>
<dbReference type="InterPro" id="IPR011990">
    <property type="entry name" value="TPR-like_helical_dom_sf"/>
</dbReference>
<dbReference type="Pfam" id="PF13041">
    <property type="entry name" value="PPR_2"/>
    <property type="match status" value="3"/>
</dbReference>
<reference evidence="3 4" key="1">
    <citation type="submission" date="2021-09" db="EMBL/GenBank/DDBJ databases">
        <title>Genomic insights and catalytic innovation underlie evolution of tropane alkaloids biosynthesis.</title>
        <authorList>
            <person name="Wang Y.-J."/>
            <person name="Tian T."/>
            <person name="Huang J.-P."/>
            <person name="Huang S.-X."/>
        </authorList>
    </citation>
    <scope>NUCLEOTIDE SEQUENCE [LARGE SCALE GENOMIC DNA]</scope>
    <source>
        <strain evidence="3">KIB-2018</strain>
        <tissue evidence="3">Leaf</tissue>
    </source>
</reference>
<dbReference type="NCBIfam" id="TIGR00756">
    <property type="entry name" value="PPR"/>
    <property type="match status" value="4"/>
</dbReference>
<feature type="repeat" description="PPR" evidence="2">
    <location>
        <begin position="171"/>
        <end position="205"/>
    </location>
</feature>
<dbReference type="FunFam" id="1.25.40.10:FF:000031">
    <property type="entry name" value="Pentatricopeptide repeat-containing protein mitochondrial"/>
    <property type="match status" value="1"/>
</dbReference>